<evidence type="ECO:0000259" key="3">
    <source>
        <dbReference type="PROSITE" id="PS50883"/>
    </source>
</evidence>
<protein>
    <submittedName>
        <fullName evidence="5">PAS domain S-box-containing protein/diguanylate cyclase (GGDEF)-like protein</fullName>
    </submittedName>
</protein>
<dbReference type="SUPFAM" id="SSF52172">
    <property type="entry name" value="CheY-like"/>
    <property type="match status" value="1"/>
</dbReference>
<feature type="domain" description="PAS" evidence="2">
    <location>
        <begin position="163"/>
        <end position="213"/>
    </location>
</feature>
<dbReference type="SUPFAM" id="SSF55073">
    <property type="entry name" value="Nucleotide cyclase"/>
    <property type="match status" value="1"/>
</dbReference>
<dbReference type="Pfam" id="PF00989">
    <property type="entry name" value="PAS"/>
    <property type="match status" value="1"/>
</dbReference>
<dbReference type="SUPFAM" id="SSF55785">
    <property type="entry name" value="PYP-like sensor domain (PAS domain)"/>
    <property type="match status" value="1"/>
</dbReference>
<dbReference type="RefSeq" id="WP_133591665.1">
    <property type="nucleotide sequence ID" value="NZ_CP037953.1"/>
</dbReference>
<dbReference type="InterPro" id="IPR035965">
    <property type="entry name" value="PAS-like_dom_sf"/>
</dbReference>
<dbReference type="GO" id="GO:0071111">
    <property type="term" value="F:cyclic-guanylate-specific phosphodiesterase activity"/>
    <property type="evidence" value="ECO:0007669"/>
    <property type="project" value="InterPro"/>
</dbReference>
<dbReference type="InterPro" id="IPR029787">
    <property type="entry name" value="Nucleotide_cyclase"/>
</dbReference>
<evidence type="ECO:0000256" key="1">
    <source>
        <dbReference type="SAM" id="Coils"/>
    </source>
</evidence>
<dbReference type="InterPro" id="IPR011006">
    <property type="entry name" value="CheY-like_superfamily"/>
</dbReference>
<dbReference type="SMART" id="SM00267">
    <property type="entry name" value="GGDEF"/>
    <property type="match status" value="1"/>
</dbReference>
<feature type="coiled-coil region" evidence="1">
    <location>
        <begin position="126"/>
        <end position="153"/>
    </location>
</feature>
<dbReference type="SMART" id="SM00091">
    <property type="entry name" value="PAS"/>
    <property type="match status" value="1"/>
</dbReference>
<dbReference type="EMBL" id="SNYM01000013">
    <property type="protein sequence ID" value="TDQ46467.1"/>
    <property type="molecule type" value="Genomic_DNA"/>
</dbReference>
<dbReference type="InterPro" id="IPR000160">
    <property type="entry name" value="GGDEF_dom"/>
</dbReference>
<dbReference type="Gene3D" id="3.30.450.20">
    <property type="entry name" value="PAS domain"/>
    <property type="match status" value="1"/>
</dbReference>
<dbReference type="PROSITE" id="PS50112">
    <property type="entry name" value="PAS"/>
    <property type="match status" value="1"/>
</dbReference>
<dbReference type="PANTHER" id="PTHR33121:SF23">
    <property type="entry name" value="CYCLIC DI-GMP PHOSPHODIESTERASE PDEB"/>
    <property type="match status" value="1"/>
</dbReference>
<dbReference type="Pfam" id="PF00563">
    <property type="entry name" value="EAL"/>
    <property type="match status" value="1"/>
</dbReference>
<dbReference type="AlphaFoldDB" id="A0A4V3D744"/>
<dbReference type="CDD" id="cd01949">
    <property type="entry name" value="GGDEF"/>
    <property type="match status" value="1"/>
</dbReference>
<organism evidence="5 6">
    <name type="scientific">Permianibacter aggregans</name>
    <dbReference type="NCBI Taxonomy" id="1510150"/>
    <lineage>
        <taxon>Bacteria</taxon>
        <taxon>Pseudomonadati</taxon>
        <taxon>Pseudomonadota</taxon>
        <taxon>Gammaproteobacteria</taxon>
        <taxon>Pseudomonadales</taxon>
        <taxon>Pseudomonadaceae</taxon>
        <taxon>Permianibacter</taxon>
    </lineage>
</organism>
<evidence type="ECO:0000313" key="6">
    <source>
        <dbReference type="Proteomes" id="UP000295375"/>
    </source>
</evidence>
<dbReference type="Gene3D" id="3.30.70.270">
    <property type="match status" value="1"/>
</dbReference>
<dbReference type="PROSITE" id="PS50887">
    <property type="entry name" value="GGDEF"/>
    <property type="match status" value="1"/>
</dbReference>
<dbReference type="Proteomes" id="UP000295375">
    <property type="component" value="Unassembled WGS sequence"/>
</dbReference>
<dbReference type="Gene3D" id="3.20.20.450">
    <property type="entry name" value="EAL domain"/>
    <property type="match status" value="1"/>
</dbReference>
<dbReference type="PANTHER" id="PTHR33121">
    <property type="entry name" value="CYCLIC DI-GMP PHOSPHODIESTERASE PDEF"/>
    <property type="match status" value="1"/>
</dbReference>
<dbReference type="InterPro" id="IPR001633">
    <property type="entry name" value="EAL_dom"/>
</dbReference>
<dbReference type="InterPro" id="IPR000014">
    <property type="entry name" value="PAS"/>
</dbReference>
<dbReference type="PROSITE" id="PS50883">
    <property type="entry name" value="EAL"/>
    <property type="match status" value="1"/>
</dbReference>
<dbReference type="CDD" id="cd00130">
    <property type="entry name" value="PAS"/>
    <property type="match status" value="1"/>
</dbReference>
<gene>
    <name evidence="5" type="ORF">EV696_1138</name>
</gene>
<sequence>MSKKIRTIHLLLLDPSSNDAEHTINLLRNNGYAVRASQIITEDELRAALEKQAWDLLIAKAAAGDFSVEKAWRIIEHYQRDTPVLLLTDQFSSELVTEMLRIGIKDVVPVNEEERIRLVVSRELANVEDRRRRKTAEAALRETEKRCELLLASSRDAIAYIHDGMHIYANKAYTELFGYEDPDDLSAMPIMDMIADEQHEAFKNFLRDYTSANETTEFTFRGLHSSGEAFDAVLTLSAARYEDEECTQVLIRRSTDNAELEARLKEISAIDQLTGLFNRQHLLERLTVAIDRAGKQEGMSALILFELDQFNHIKSRFGITGTDDLMQDCAELMRRKLPDDVQMFRTGDDSFALLKAIDTPEQATELAETVRRDFSAHLFEIQGQTVKTTISAGVMAIGENSPDAEEVLSNAHAVLVLVKEKGGNGVKVFNPALLNAGDADKHILLAVQEALDSGRATLGFQPMVKLHGEPAAYYSALLRIKDEHGNHVSPDQAFPVAEQAGIASKLDRWVITEAMRALGRYQGKPLPKLFVQLSGAALAEDTLTKFIGENLRANRLEPNSVIFQIDESDAQTYLKRAIAFTEGLRKVKGLSCLNAFGSTDSYASLLKELKIDFVRLDGRFAPQLATNADAQAQLKALVDLANEHNKLTIVPRVEDAGCLAFLYPIDVHYVQGYYLQPPMESMKFDFSANEF</sequence>
<dbReference type="InterPro" id="IPR035919">
    <property type="entry name" value="EAL_sf"/>
</dbReference>
<dbReference type="CDD" id="cd01948">
    <property type="entry name" value="EAL"/>
    <property type="match status" value="1"/>
</dbReference>
<dbReference type="SUPFAM" id="SSF141868">
    <property type="entry name" value="EAL domain-like"/>
    <property type="match status" value="1"/>
</dbReference>
<name>A0A4V3D744_9GAMM</name>
<evidence type="ECO:0000313" key="5">
    <source>
        <dbReference type="EMBL" id="TDQ46467.1"/>
    </source>
</evidence>
<evidence type="ECO:0000259" key="2">
    <source>
        <dbReference type="PROSITE" id="PS50112"/>
    </source>
</evidence>
<comment type="caution">
    <text evidence="5">The sequence shown here is derived from an EMBL/GenBank/DDBJ whole genome shotgun (WGS) entry which is preliminary data.</text>
</comment>
<dbReference type="NCBIfam" id="TIGR00229">
    <property type="entry name" value="sensory_box"/>
    <property type="match status" value="1"/>
</dbReference>
<accession>A0A4V3D744</accession>
<evidence type="ECO:0000259" key="4">
    <source>
        <dbReference type="PROSITE" id="PS50887"/>
    </source>
</evidence>
<proteinExistence type="predicted"/>
<feature type="domain" description="EAL" evidence="3">
    <location>
        <begin position="440"/>
        <end position="691"/>
    </location>
</feature>
<dbReference type="InterPro" id="IPR050706">
    <property type="entry name" value="Cyclic-di-GMP_PDE-like"/>
</dbReference>
<keyword evidence="6" id="KW-1185">Reference proteome</keyword>
<reference evidence="5 6" key="1">
    <citation type="submission" date="2019-03" db="EMBL/GenBank/DDBJ databases">
        <title>Genomic Encyclopedia of Type Strains, Phase IV (KMG-IV): sequencing the most valuable type-strain genomes for metagenomic binning, comparative biology and taxonomic classification.</title>
        <authorList>
            <person name="Goeker M."/>
        </authorList>
    </citation>
    <scope>NUCLEOTIDE SEQUENCE [LARGE SCALE GENOMIC DNA]</scope>
    <source>
        <strain evidence="5 6">DSM 103792</strain>
    </source>
</reference>
<dbReference type="SMART" id="SM00052">
    <property type="entry name" value="EAL"/>
    <property type="match status" value="1"/>
</dbReference>
<dbReference type="Pfam" id="PF00990">
    <property type="entry name" value="GGDEF"/>
    <property type="match status" value="1"/>
</dbReference>
<dbReference type="InterPro" id="IPR013767">
    <property type="entry name" value="PAS_fold"/>
</dbReference>
<dbReference type="InterPro" id="IPR043128">
    <property type="entry name" value="Rev_trsase/Diguanyl_cyclase"/>
</dbReference>
<feature type="domain" description="GGDEF" evidence="4">
    <location>
        <begin position="298"/>
        <end position="431"/>
    </location>
</feature>
<dbReference type="OrthoDB" id="7052318at2"/>
<keyword evidence="1" id="KW-0175">Coiled coil</keyword>
<dbReference type="NCBIfam" id="TIGR00254">
    <property type="entry name" value="GGDEF"/>
    <property type="match status" value="1"/>
</dbReference>